<comment type="caution">
    <text evidence="2">The sequence shown here is derived from an EMBL/GenBank/DDBJ whole genome shotgun (WGS) entry which is preliminary data.</text>
</comment>
<reference evidence="2" key="1">
    <citation type="submission" date="2020-03" db="EMBL/GenBank/DDBJ databases">
        <title>Draft Genome Sequence of Cylindrodendrum hubeiense.</title>
        <authorList>
            <person name="Buettner E."/>
            <person name="Kellner H."/>
        </authorList>
    </citation>
    <scope>NUCLEOTIDE SEQUENCE</scope>
    <source>
        <strain evidence="2">IHI 201604</strain>
    </source>
</reference>
<gene>
    <name evidence="2" type="ORF">G7Z17_g3032</name>
</gene>
<sequence>MGGSINPLRRLTSLTIEYDQVPDEIRCCLELVRTCNQDLQRLIELRNEHLALLEKQPDALERVNNIIGAAHKGLAEICEVVEKCRPEANRGKTPFRNRMKWIFGDSTQFRNQEPVISRHHATVLAELNFVRQVALWAPIADQQRVSESQTAEAPLPVFNNIGLLGDLMGDVSVLESDSIPAPRNSPPIATPSPPTSLNMSQTTLSSWPSSSIRQDPQISPSKTPIQVLNPILNGTTSTFPSLPYDDEKEVVKENKLEPPEEGIVVSIPSHDQRADFSIFSAPRTTNTPKTILRWVFSGFIAIHAIRASTTNIELPQICLRYRKHRI</sequence>
<dbReference type="AlphaFoldDB" id="A0A9P5HBN8"/>
<evidence type="ECO:0000313" key="3">
    <source>
        <dbReference type="Proteomes" id="UP000722485"/>
    </source>
</evidence>
<protein>
    <submittedName>
        <fullName evidence="2">Uncharacterized protein</fullName>
    </submittedName>
</protein>
<evidence type="ECO:0000256" key="1">
    <source>
        <dbReference type="SAM" id="MobiDB-lite"/>
    </source>
</evidence>
<feature type="compositionally biased region" description="Low complexity" evidence="1">
    <location>
        <begin position="200"/>
        <end position="211"/>
    </location>
</feature>
<dbReference type="OrthoDB" id="5240423at2759"/>
<organism evidence="2 3">
    <name type="scientific">Cylindrodendrum hubeiense</name>
    <dbReference type="NCBI Taxonomy" id="595255"/>
    <lineage>
        <taxon>Eukaryota</taxon>
        <taxon>Fungi</taxon>
        <taxon>Dikarya</taxon>
        <taxon>Ascomycota</taxon>
        <taxon>Pezizomycotina</taxon>
        <taxon>Sordariomycetes</taxon>
        <taxon>Hypocreomycetidae</taxon>
        <taxon>Hypocreales</taxon>
        <taxon>Nectriaceae</taxon>
        <taxon>Cylindrodendrum</taxon>
    </lineage>
</organism>
<evidence type="ECO:0000313" key="2">
    <source>
        <dbReference type="EMBL" id="KAF7554292.1"/>
    </source>
</evidence>
<dbReference type="Proteomes" id="UP000722485">
    <property type="component" value="Unassembled WGS sequence"/>
</dbReference>
<feature type="region of interest" description="Disordered" evidence="1">
    <location>
        <begin position="176"/>
        <end position="220"/>
    </location>
</feature>
<feature type="compositionally biased region" description="Pro residues" evidence="1">
    <location>
        <begin position="183"/>
        <end position="194"/>
    </location>
</feature>
<keyword evidence="3" id="KW-1185">Reference proteome</keyword>
<name>A0A9P5HBN8_9HYPO</name>
<dbReference type="EMBL" id="JAANBB010000034">
    <property type="protein sequence ID" value="KAF7554292.1"/>
    <property type="molecule type" value="Genomic_DNA"/>
</dbReference>
<proteinExistence type="predicted"/>
<accession>A0A9P5HBN8</accession>